<name>A0ABN2DMG6_9ACTN</name>
<reference evidence="1 2" key="1">
    <citation type="journal article" date="2019" name="Int. J. Syst. Evol. Microbiol.">
        <title>The Global Catalogue of Microorganisms (GCM) 10K type strain sequencing project: providing services to taxonomists for standard genome sequencing and annotation.</title>
        <authorList>
            <consortium name="The Broad Institute Genomics Platform"/>
            <consortium name="The Broad Institute Genome Sequencing Center for Infectious Disease"/>
            <person name="Wu L."/>
            <person name="Ma J."/>
        </authorList>
    </citation>
    <scope>NUCLEOTIDE SEQUENCE [LARGE SCALE GENOMIC DNA]</scope>
    <source>
        <strain evidence="1 2">JCM 14969</strain>
    </source>
</reference>
<organism evidence="1 2">
    <name type="scientific">Kribbella sancticallisti</name>
    <dbReference type="NCBI Taxonomy" id="460087"/>
    <lineage>
        <taxon>Bacteria</taxon>
        <taxon>Bacillati</taxon>
        <taxon>Actinomycetota</taxon>
        <taxon>Actinomycetes</taxon>
        <taxon>Propionibacteriales</taxon>
        <taxon>Kribbellaceae</taxon>
        <taxon>Kribbella</taxon>
    </lineage>
</organism>
<dbReference type="EMBL" id="BAAAOS010000020">
    <property type="protein sequence ID" value="GAA1580367.1"/>
    <property type="molecule type" value="Genomic_DNA"/>
</dbReference>
<evidence type="ECO:0008006" key="3">
    <source>
        <dbReference type="Google" id="ProtNLM"/>
    </source>
</evidence>
<dbReference type="Proteomes" id="UP001500393">
    <property type="component" value="Unassembled WGS sequence"/>
</dbReference>
<gene>
    <name evidence="1" type="ORF">GCM10009789_37750</name>
</gene>
<comment type="caution">
    <text evidence="1">The sequence shown here is derived from an EMBL/GenBank/DDBJ whole genome shotgun (WGS) entry which is preliminary data.</text>
</comment>
<protein>
    <recommendedName>
        <fullName evidence="3">Antirestriction protein ArdC</fullName>
    </recommendedName>
</protein>
<evidence type="ECO:0000313" key="2">
    <source>
        <dbReference type="Proteomes" id="UP001500393"/>
    </source>
</evidence>
<proteinExistence type="predicted"/>
<dbReference type="RefSeq" id="WP_344215581.1">
    <property type="nucleotide sequence ID" value="NZ_BAAAOS010000020.1"/>
</dbReference>
<keyword evidence="2" id="KW-1185">Reference proteome</keyword>
<evidence type="ECO:0000313" key="1">
    <source>
        <dbReference type="EMBL" id="GAA1580367.1"/>
    </source>
</evidence>
<sequence>MGKERVRAEDLHRVLDADVGKLKSGSDWARWLDAAALFPTYGFGNVVLINLQMPQASWVAGAQVWEKLGRRVNAGQAIRILAPLRSWTAVAAGSDAAGRTQGVEGRVIGFRVNAVYDVTATVGPPIYLPRPPVDQDRTTAGVLWEALVREAAAGGFAVDVRATGDASEGFTDYEARRIVVADHLDDFRAAARLAHEVGHARMHSPAGTEEAGRLMCRGLRGIEAASAAYVVLAHHGLGVDTDSFDHITGWAKLVNPNDPAAVLKATGARVVNTARQLIAATDKHVDAQRTPLGPVPARPLDSAFLAPDLDGPAL</sequence>
<accession>A0ABN2DMG6</accession>